<comment type="caution">
    <text evidence="2">The sequence shown here is derived from an EMBL/GenBank/DDBJ whole genome shotgun (WGS) entry which is preliminary data.</text>
</comment>
<feature type="transmembrane region" description="Helical" evidence="1">
    <location>
        <begin position="279"/>
        <end position="299"/>
    </location>
</feature>
<keyword evidence="1" id="KW-1133">Transmembrane helix</keyword>
<protein>
    <submittedName>
        <fullName evidence="2">GntP family permease</fullName>
    </submittedName>
</protein>
<reference evidence="2 3" key="2">
    <citation type="submission" date="2024-06" db="EMBL/GenBank/DDBJ databases">
        <title>Thioclava kandeliae sp. nov. from a rhizosphere soil sample of Kandelia candel in a mangrove.</title>
        <authorList>
            <person name="Mu T."/>
        </authorList>
    </citation>
    <scope>NUCLEOTIDE SEQUENCE [LARGE SCALE GENOMIC DNA]</scope>
    <source>
        <strain evidence="2 3">CPCC 100088</strain>
    </source>
</reference>
<keyword evidence="1" id="KW-0812">Transmembrane</keyword>
<dbReference type="Proteomes" id="UP001438953">
    <property type="component" value="Unassembled WGS sequence"/>
</dbReference>
<keyword evidence="1" id="KW-0472">Membrane</keyword>
<reference evidence="2 3" key="1">
    <citation type="submission" date="2024-01" db="EMBL/GenBank/DDBJ databases">
        <authorList>
            <person name="Deng Y."/>
            <person name="Su J."/>
        </authorList>
    </citation>
    <scope>NUCLEOTIDE SEQUENCE [LARGE SCALE GENOMIC DNA]</scope>
    <source>
        <strain evidence="2 3">CPCC 100088</strain>
    </source>
</reference>
<feature type="transmembrane region" description="Helical" evidence="1">
    <location>
        <begin position="232"/>
        <end position="252"/>
    </location>
</feature>
<evidence type="ECO:0000256" key="1">
    <source>
        <dbReference type="SAM" id="Phobius"/>
    </source>
</evidence>
<feature type="transmembrane region" description="Helical" evidence="1">
    <location>
        <begin position="65"/>
        <end position="86"/>
    </location>
</feature>
<dbReference type="RefSeq" id="WP_349295004.1">
    <property type="nucleotide sequence ID" value="NZ_JAYWLC010000008.1"/>
</dbReference>
<keyword evidence="3" id="KW-1185">Reference proteome</keyword>
<name>A0ABV1SIA4_9RHOB</name>
<feature type="transmembrane region" description="Helical" evidence="1">
    <location>
        <begin position="360"/>
        <end position="380"/>
    </location>
</feature>
<dbReference type="InterPro" id="IPR003474">
    <property type="entry name" value="Glcn_transporter"/>
</dbReference>
<dbReference type="PANTHER" id="PTHR30354">
    <property type="entry name" value="GNT FAMILY GLUCONATE TRANSPORTER"/>
    <property type="match status" value="1"/>
</dbReference>
<accession>A0ABV1SIA4</accession>
<organism evidence="2 3">
    <name type="scientific">Thioclava kandeliae</name>
    <dbReference type="NCBI Taxonomy" id="3070818"/>
    <lineage>
        <taxon>Bacteria</taxon>
        <taxon>Pseudomonadati</taxon>
        <taxon>Pseudomonadota</taxon>
        <taxon>Alphaproteobacteria</taxon>
        <taxon>Rhodobacterales</taxon>
        <taxon>Paracoccaceae</taxon>
        <taxon>Thioclava</taxon>
    </lineage>
</organism>
<feature type="transmembrane region" description="Helical" evidence="1">
    <location>
        <begin position="98"/>
        <end position="127"/>
    </location>
</feature>
<sequence length="463" mass="48068">MSVLIVLAALAGLIITAYRGHSVILFAPIFAMAAVVLTLPAAVAPAYSSLFMAKMAGFVQSYFPVFLLGAIFGKLMEVSGFAHSIVQAMIRLFGAQRSIAVIALTATLLTYGGVSVFVVVFAIYPFGAAAFRAAGIPKRLLPATIALGAMTYPIDALPGSPQIQNIIPTTFFGTTSWAAPVLGLLGAAFIFLLGWQYLEHLRRKAQAAGEGYGAHDDADPAASHDTALFHPLIAIAPLVLVGVVNFVLTRWLPVIYGENFSLQLPGMAKATEVAVKSNLGIWSVMAGMIVAILFVLVVARRPLAGRFTETSKPAIAGALLATMNTASEFGFGAIIAALPGFVVVANALGAIPNPLLNEAVTINILSGITGSAAAGLSIALGSMADQFVAAANASGIPMEVLHRVAAMAAGGMDTLPHNGAIITLLAVTGMTHREAYGPIFVMTVLKTLASFLVIALFYATGWV</sequence>
<feature type="transmembrane region" description="Helical" evidence="1">
    <location>
        <begin position="439"/>
        <end position="459"/>
    </location>
</feature>
<dbReference type="EMBL" id="JAYWLC010000008">
    <property type="protein sequence ID" value="MER5172371.1"/>
    <property type="molecule type" value="Genomic_DNA"/>
</dbReference>
<evidence type="ECO:0000313" key="3">
    <source>
        <dbReference type="Proteomes" id="UP001438953"/>
    </source>
</evidence>
<feature type="transmembrane region" description="Helical" evidence="1">
    <location>
        <begin position="29"/>
        <end position="53"/>
    </location>
</feature>
<feature type="transmembrane region" description="Helical" evidence="1">
    <location>
        <begin position="177"/>
        <end position="198"/>
    </location>
</feature>
<dbReference type="PANTHER" id="PTHR30354:SF7">
    <property type="entry name" value="BLL7963 PROTEIN"/>
    <property type="match status" value="1"/>
</dbReference>
<evidence type="ECO:0000313" key="2">
    <source>
        <dbReference type="EMBL" id="MER5172371.1"/>
    </source>
</evidence>
<gene>
    <name evidence="2" type="ORF">VSX56_11360</name>
</gene>
<feature type="transmembrane region" description="Helical" evidence="1">
    <location>
        <begin position="329"/>
        <end position="348"/>
    </location>
</feature>
<proteinExistence type="predicted"/>